<accession>A0A2K8U5M8</accession>
<dbReference type="GO" id="GO:0015297">
    <property type="term" value="F:antiporter activity"/>
    <property type="evidence" value="ECO:0007669"/>
    <property type="project" value="UniProtKB-KW"/>
</dbReference>
<dbReference type="AlphaFoldDB" id="A0A2K8U5M8"/>
<dbReference type="InterPro" id="IPR038770">
    <property type="entry name" value="Na+/solute_symporter_sf"/>
</dbReference>
<evidence type="ECO:0000256" key="5">
    <source>
        <dbReference type="ARBA" id="ARBA00022692"/>
    </source>
</evidence>
<feature type="transmembrane region" description="Helical" evidence="9">
    <location>
        <begin position="240"/>
        <end position="259"/>
    </location>
</feature>
<dbReference type="GO" id="GO:1902600">
    <property type="term" value="P:proton transmembrane transport"/>
    <property type="evidence" value="ECO:0007669"/>
    <property type="project" value="InterPro"/>
</dbReference>
<feature type="transmembrane region" description="Helical" evidence="9">
    <location>
        <begin position="117"/>
        <end position="136"/>
    </location>
</feature>
<feature type="transmembrane region" description="Helical" evidence="9">
    <location>
        <begin position="88"/>
        <end position="111"/>
    </location>
</feature>
<feature type="transmembrane region" description="Helical" evidence="9">
    <location>
        <begin position="355"/>
        <end position="373"/>
    </location>
</feature>
<dbReference type="GO" id="GO:0016020">
    <property type="term" value="C:membrane"/>
    <property type="evidence" value="ECO:0007669"/>
    <property type="project" value="UniProtKB-SubCell"/>
</dbReference>
<feature type="transmembrane region" description="Helical" evidence="9">
    <location>
        <begin position="268"/>
        <end position="287"/>
    </location>
</feature>
<evidence type="ECO:0000256" key="1">
    <source>
        <dbReference type="ARBA" id="ARBA00004141"/>
    </source>
</evidence>
<comment type="subcellular location">
    <subcellularLocation>
        <location evidence="1">Membrane</location>
        <topology evidence="1">Multi-pass membrane protein</topology>
    </subcellularLocation>
</comment>
<keyword evidence="4" id="KW-0050">Antiport</keyword>
<feature type="transmembrane region" description="Helical" evidence="9">
    <location>
        <begin position="56"/>
        <end position="76"/>
    </location>
</feature>
<evidence type="ECO:0000256" key="3">
    <source>
        <dbReference type="ARBA" id="ARBA00022448"/>
    </source>
</evidence>
<keyword evidence="12" id="KW-1185">Reference proteome</keyword>
<feature type="transmembrane region" description="Helical" evidence="9">
    <location>
        <begin position="332"/>
        <end position="349"/>
    </location>
</feature>
<dbReference type="Proteomes" id="UP000232638">
    <property type="component" value="Chromosome"/>
</dbReference>
<feature type="transmembrane region" description="Helical" evidence="9">
    <location>
        <begin position="32"/>
        <end position="50"/>
    </location>
</feature>
<feature type="transmembrane region" description="Helical" evidence="9">
    <location>
        <begin position="215"/>
        <end position="234"/>
    </location>
</feature>
<evidence type="ECO:0000256" key="8">
    <source>
        <dbReference type="ARBA" id="ARBA00023136"/>
    </source>
</evidence>
<dbReference type="InterPro" id="IPR006153">
    <property type="entry name" value="Cation/H_exchanger_TM"/>
</dbReference>
<evidence type="ECO:0000256" key="7">
    <source>
        <dbReference type="ARBA" id="ARBA00023065"/>
    </source>
</evidence>
<proteinExistence type="inferred from homology"/>
<evidence type="ECO:0000256" key="2">
    <source>
        <dbReference type="ARBA" id="ARBA00005551"/>
    </source>
</evidence>
<organism evidence="11 12">
    <name type="scientific">Candidatus Thiodictyon syntrophicum</name>
    <dbReference type="NCBI Taxonomy" id="1166950"/>
    <lineage>
        <taxon>Bacteria</taxon>
        <taxon>Pseudomonadati</taxon>
        <taxon>Pseudomonadota</taxon>
        <taxon>Gammaproteobacteria</taxon>
        <taxon>Chromatiales</taxon>
        <taxon>Chromatiaceae</taxon>
        <taxon>Thiodictyon</taxon>
    </lineage>
</organism>
<dbReference type="PANTHER" id="PTHR42751">
    <property type="entry name" value="SODIUM/HYDROGEN EXCHANGER FAMILY/TRKA DOMAIN PROTEIN"/>
    <property type="match status" value="1"/>
</dbReference>
<evidence type="ECO:0000256" key="4">
    <source>
        <dbReference type="ARBA" id="ARBA00022449"/>
    </source>
</evidence>
<sequence length="389" mass="41168">MTQNPIVFTFFLVFTGAAILATAALAARQSLLVAYIGLGMLFGPWGLALVGDATLVSQSAEVGIMFLLFLLGLDLTPQDLARSLRRTTLVTVGSAVLLLIIGGGIGLLAGFTPVEALIVGAAMGFSSTIIGLKLLPTTALHHQRIGEIIISILLLQDLFAIALLLLLKGLAAGATPWLQIALLVLTLPGLVVFAGLAARFVLIPLIRRYDRFREYIFLIAIGWCLGMAELAGLLGLSPEIGAFIAGVAMASSPIALYIAESLRPLRDFFLVLFFFGVGAQFNLGMAADVLTPALLLAAAALTLKPAIFRLLLVHTGEPPARAWEIGFRLGQLSEFSLLIAGLALTTGALGERAAYSLQFATVLTFLASSYLVVLRFPTPIAISDALRRD</sequence>
<feature type="transmembrane region" description="Helical" evidence="9">
    <location>
        <begin position="6"/>
        <end position="25"/>
    </location>
</feature>
<name>A0A2K8U5M8_9GAMM</name>
<dbReference type="OrthoDB" id="3418949at2"/>
<comment type="similarity">
    <text evidence="2">Belongs to the monovalent cation:proton antiporter 2 (CPA2) transporter (TC 2.A.37) family.</text>
</comment>
<dbReference type="RefSeq" id="WP_100918665.1">
    <property type="nucleotide sequence ID" value="NZ_CP020370.1"/>
</dbReference>
<dbReference type="PANTHER" id="PTHR42751:SF3">
    <property type="entry name" value="SODIUM_GLUTAMATE SYMPORTER"/>
    <property type="match status" value="1"/>
</dbReference>
<dbReference type="KEGG" id="tsy:THSYN_07925"/>
<feature type="transmembrane region" description="Helical" evidence="9">
    <location>
        <begin position="148"/>
        <end position="171"/>
    </location>
</feature>
<dbReference type="EMBL" id="CP020370">
    <property type="protein sequence ID" value="AUB80884.1"/>
    <property type="molecule type" value="Genomic_DNA"/>
</dbReference>
<feature type="transmembrane region" description="Helical" evidence="9">
    <location>
        <begin position="293"/>
        <end position="312"/>
    </location>
</feature>
<keyword evidence="8 9" id="KW-0472">Membrane</keyword>
<evidence type="ECO:0000256" key="9">
    <source>
        <dbReference type="SAM" id="Phobius"/>
    </source>
</evidence>
<reference evidence="11 12" key="1">
    <citation type="submission" date="2017-03" db="EMBL/GenBank/DDBJ databases">
        <title>Complete genome sequence of Candidatus 'Thiodictyon syntrophicum' sp. nov. strain Cad16T, a photolithoautotroph purple sulfur bacterium isolated from an alpine meromictic lake.</title>
        <authorList>
            <person name="Luedin S.M."/>
            <person name="Pothier J.F."/>
            <person name="Danza F."/>
            <person name="Storelli N."/>
            <person name="Wittwer M."/>
            <person name="Tonolla M."/>
        </authorList>
    </citation>
    <scope>NUCLEOTIDE SEQUENCE [LARGE SCALE GENOMIC DNA]</scope>
    <source>
        <strain evidence="11 12">Cad16T</strain>
    </source>
</reference>
<protein>
    <submittedName>
        <fullName evidence="11">Sodium:proton antiporter</fullName>
    </submittedName>
</protein>
<evidence type="ECO:0000259" key="10">
    <source>
        <dbReference type="Pfam" id="PF00999"/>
    </source>
</evidence>
<evidence type="ECO:0000313" key="12">
    <source>
        <dbReference type="Proteomes" id="UP000232638"/>
    </source>
</evidence>
<keyword evidence="6 9" id="KW-1133">Transmembrane helix</keyword>
<feature type="transmembrane region" description="Helical" evidence="9">
    <location>
        <begin position="177"/>
        <end position="203"/>
    </location>
</feature>
<keyword evidence="5 9" id="KW-0812">Transmembrane</keyword>
<gene>
    <name evidence="11" type="ORF">THSYN_07925</name>
</gene>
<keyword evidence="3" id="KW-0813">Transport</keyword>
<dbReference type="Pfam" id="PF00999">
    <property type="entry name" value="Na_H_Exchanger"/>
    <property type="match status" value="1"/>
</dbReference>
<dbReference type="Gene3D" id="1.20.1530.20">
    <property type="match status" value="1"/>
</dbReference>
<evidence type="ECO:0000313" key="11">
    <source>
        <dbReference type="EMBL" id="AUB80884.1"/>
    </source>
</evidence>
<evidence type="ECO:0000256" key="6">
    <source>
        <dbReference type="ARBA" id="ARBA00022989"/>
    </source>
</evidence>
<feature type="domain" description="Cation/H+ exchanger transmembrane" evidence="10">
    <location>
        <begin position="21"/>
        <end position="366"/>
    </location>
</feature>
<keyword evidence="7" id="KW-0406">Ion transport</keyword>